<accession>A0A846MMR1</accession>
<evidence type="ECO:0000256" key="2">
    <source>
        <dbReference type="SAM" id="SignalP"/>
    </source>
</evidence>
<keyword evidence="1 2" id="KW-0732">Signal</keyword>
<evidence type="ECO:0008006" key="7">
    <source>
        <dbReference type="Google" id="ProtNLM"/>
    </source>
</evidence>
<organism evidence="5 6">
    <name type="scientific">Thermonema lapsum</name>
    <dbReference type="NCBI Taxonomy" id="28195"/>
    <lineage>
        <taxon>Bacteria</taxon>
        <taxon>Pseudomonadati</taxon>
        <taxon>Bacteroidota</taxon>
        <taxon>Cytophagia</taxon>
        <taxon>Cytophagales</taxon>
        <taxon>Thermonemataceae</taxon>
        <taxon>Thermonema</taxon>
    </lineage>
</organism>
<dbReference type="RefSeq" id="WP_166918024.1">
    <property type="nucleotide sequence ID" value="NZ_JAASRN010000001.1"/>
</dbReference>
<feature type="signal peptide" evidence="2">
    <location>
        <begin position="1"/>
        <end position="21"/>
    </location>
</feature>
<feature type="domain" description="Yeast cell wall synthesis Kre9/Knh1-like N-terminal" evidence="3">
    <location>
        <begin position="552"/>
        <end position="614"/>
    </location>
</feature>
<dbReference type="InterPro" id="IPR026444">
    <property type="entry name" value="Secre_tail"/>
</dbReference>
<keyword evidence="6" id="KW-1185">Reference proteome</keyword>
<feature type="domain" description="Secretion system C-terminal sorting" evidence="4">
    <location>
        <begin position="659"/>
        <end position="729"/>
    </location>
</feature>
<gene>
    <name evidence="5" type="ORF">FHS56_000198</name>
</gene>
<evidence type="ECO:0000259" key="4">
    <source>
        <dbReference type="Pfam" id="PF18962"/>
    </source>
</evidence>
<dbReference type="Pfam" id="PF10342">
    <property type="entry name" value="Kre9_KNH"/>
    <property type="match status" value="1"/>
</dbReference>
<dbReference type="AlphaFoldDB" id="A0A846MMR1"/>
<sequence>MKNIVKLLFGILCMSVGAAYAQTPYWHQIQARTLDLPASAQRVLYPEEYALFKLDTSRFLNEAQKVPQEVARTASQGAILVLPMPDGSLQRFRVYESPVMEPALANKYPAIKTYVAKGIDDPTATARLGWTPTKGFHAIIRSAKGTVYIDPYAQGQKEYYMAYYRSKLLLTKNFSCEVEGFKKHTEDLQQERAERLVSGDKLRTYRLALAATGEYTQHHGGSVQGALDAMVTTINRVNEIYEQDLAVRLVLIGNTDQLIYTNPNTDPYSNDDGLAMLSQNQSNIDAVIGNANYDIGHVFSTGGGGIAGLGVICRSGRKARGVTGSFPPQGDPFDIDYVCHEIGHQFGANHTFNAEVGSCAGNKVDNAAYEPWSGSTIMAYAGICAPFNIQPNSDPYFHVHSIQEIQSTIASSSCATVQTVNNTAPVVSVSTITYTIPRSTPFFLTGTATDNEDRGLTYCWEEYDLEKNGLPPLFRSYPPTTVGARVFPAWNRILSNTNQEPELLPSTSRAMNFRLTVRDNHPGAGGVSYKDLRVNVTATAGPFRVTYPNSASVTWNEGQAVTVTWDVANTNLSPVNCQAVDIYLSKDGGATFPSTLKLASAVPNTGSYTFTCPAVSTSQARIMVVAADNIFFDISDNNFTIFSNVVTAPDEKLQEEIAVYPNPSHGIYVIKVPAELKGARARVFSALGKEVTVSVIAQESVELDLQHLPAGVYVLTIQTERAQIQKRLIKER</sequence>
<dbReference type="EMBL" id="JAASRN010000001">
    <property type="protein sequence ID" value="NIK72712.1"/>
    <property type="molecule type" value="Genomic_DNA"/>
</dbReference>
<dbReference type="Pfam" id="PF13583">
    <property type="entry name" value="Reprolysin_4"/>
    <property type="match status" value="1"/>
</dbReference>
<evidence type="ECO:0000313" key="6">
    <source>
        <dbReference type="Proteomes" id="UP000537126"/>
    </source>
</evidence>
<dbReference type="InterPro" id="IPR024079">
    <property type="entry name" value="MetalloPept_cat_dom_sf"/>
</dbReference>
<evidence type="ECO:0000259" key="3">
    <source>
        <dbReference type="Pfam" id="PF10342"/>
    </source>
</evidence>
<reference evidence="5 6" key="1">
    <citation type="submission" date="2020-03" db="EMBL/GenBank/DDBJ databases">
        <title>Genomic Encyclopedia of Type Strains, Phase IV (KMG-IV): sequencing the most valuable type-strain genomes for metagenomic binning, comparative biology and taxonomic classification.</title>
        <authorList>
            <person name="Goeker M."/>
        </authorList>
    </citation>
    <scope>NUCLEOTIDE SEQUENCE [LARGE SCALE GENOMIC DNA]</scope>
    <source>
        <strain evidence="5 6">DSM 5718</strain>
    </source>
</reference>
<comment type="caution">
    <text evidence="5">The sequence shown here is derived from an EMBL/GenBank/DDBJ whole genome shotgun (WGS) entry which is preliminary data.</text>
</comment>
<dbReference type="InterPro" id="IPR018466">
    <property type="entry name" value="Kre9/Knh1-like_N"/>
</dbReference>
<name>A0A846MMR1_9BACT</name>
<protein>
    <recommendedName>
        <fullName evidence="7">Secretion system C-terminal sorting domain-containing protein</fullName>
    </recommendedName>
</protein>
<dbReference type="NCBIfam" id="TIGR04183">
    <property type="entry name" value="Por_Secre_tail"/>
    <property type="match status" value="1"/>
</dbReference>
<proteinExistence type="predicted"/>
<dbReference type="Gene3D" id="3.40.390.10">
    <property type="entry name" value="Collagenase (Catalytic Domain)"/>
    <property type="match status" value="1"/>
</dbReference>
<dbReference type="Proteomes" id="UP000537126">
    <property type="component" value="Unassembled WGS sequence"/>
</dbReference>
<evidence type="ECO:0000313" key="5">
    <source>
        <dbReference type="EMBL" id="NIK72712.1"/>
    </source>
</evidence>
<dbReference type="Pfam" id="PF18962">
    <property type="entry name" value="Por_Secre_tail"/>
    <property type="match status" value="1"/>
</dbReference>
<evidence type="ECO:0000256" key="1">
    <source>
        <dbReference type="ARBA" id="ARBA00022729"/>
    </source>
</evidence>
<dbReference type="GO" id="GO:0008237">
    <property type="term" value="F:metallopeptidase activity"/>
    <property type="evidence" value="ECO:0007669"/>
    <property type="project" value="InterPro"/>
</dbReference>
<dbReference type="SUPFAM" id="SSF55486">
    <property type="entry name" value="Metalloproteases ('zincins'), catalytic domain"/>
    <property type="match status" value="1"/>
</dbReference>
<feature type="chain" id="PRO_5032407861" description="Secretion system C-terminal sorting domain-containing protein" evidence="2">
    <location>
        <begin position="22"/>
        <end position="732"/>
    </location>
</feature>